<dbReference type="Pfam" id="PF00060">
    <property type="entry name" value="Lig_chan"/>
    <property type="match status" value="1"/>
</dbReference>
<sequence>MVMTSGCAWPSTNSSFIQLLGLFHTTNHNTLQCRAMFKSALTLSHLYNITYHDYPLGWQEYEIVGSGNDNKNNSMMNELDLICQVVSKSNTIGIIGSINSLVALFAQKIGIPTIAFSDYGLLNRNQYSTLYRVLPSDTTTALALVQLFKRYQWTQCTIVHTNDDYGLNGINVITEQFINNGLLIANAVRFDTRTQTIQNGNFKQLLYRSFTRIVLVWADLNSTMLILDSALRQNLIGLKFLWILTSNITLDKYTATERKKFTGMFIMQSTVGSVMNDPINTTLLNDAFNIWQQYERKTFPGYDSVSSQALFTFDATWTLIQSLKLLNVSQQLRFSKCSTNCFKCQLFNVNYLINIVKRNLFLGLTGLVQYNTKTKDRLLNCSYFLIQNIQPTTDFTDVHFMSILKWSNNEWHNYIDHNLIVWPGMQLAPFVDYPSLDGITLKICVVNVQPFVINGAIMTGYSLDLISLLQKRMGFIPEIILQPSNRTRDQLIDDLVNNVYDMVVGDLAITSSRTLRVDFSKAVYANSLRLVVRKPTGLELNWFSYLNPFSLRLWLTILGCMVYGGILVWIFERHKNNDLRSRSVPSGSTLSMWYSISNLLGFGADFGPATAAGRLLTIGLWMLSLILIATYTAQLTSFLTLKASKSTVTGIDDIKNNKVPHSRIGIVVGTSAEEYFLKTISQGSTNYYHLSTTQDIFIKLLDDSIDVAIASGASAIYAINNLYCKLTLIGELFYATSIAIDLPKLWKYRQSLDVQILQLTESGELERISAKYFNTLSCGSSSSDESSTKRMDVQSLAGLFLTYVCVSIVAILLHLWLKLKRHL</sequence>
<evidence type="ECO:0000256" key="7">
    <source>
        <dbReference type="ARBA" id="ARBA00023136"/>
    </source>
</evidence>
<evidence type="ECO:0000256" key="13">
    <source>
        <dbReference type="ARBA" id="ARBA00034100"/>
    </source>
</evidence>
<keyword evidence="5" id="KW-0770">Synapse</keyword>
<keyword evidence="11" id="KW-1071">Ligand-gated ion channel</keyword>
<dbReference type="Proteomes" id="UP000677228">
    <property type="component" value="Unassembled WGS sequence"/>
</dbReference>
<evidence type="ECO:0000256" key="12">
    <source>
        <dbReference type="ARBA" id="ARBA00023303"/>
    </source>
</evidence>
<gene>
    <name evidence="16" type="ORF">OVA965_LOCUS17927</name>
    <name evidence="17" type="ORF">TMI583_LOCUS17938</name>
</gene>
<comment type="subcellular location">
    <subcellularLocation>
        <location evidence="1">Membrane</location>
        <topology evidence="1">Multi-pass membrane protein</topology>
    </subcellularLocation>
    <subcellularLocation>
        <location evidence="13">Postsynaptic cell membrane</location>
    </subcellularLocation>
</comment>
<dbReference type="SUPFAM" id="SSF53850">
    <property type="entry name" value="Periplasmic binding protein-like II"/>
    <property type="match status" value="1"/>
</dbReference>
<evidence type="ECO:0000256" key="1">
    <source>
        <dbReference type="ARBA" id="ARBA00004141"/>
    </source>
</evidence>
<evidence type="ECO:0000256" key="8">
    <source>
        <dbReference type="ARBA" id="ARBA00023170"/>
    </source>
</evidence>
<dbReference type="PANTHER" id="PTHR18966">
    <property type="entry name" value="IONOTROPIC GLUTAMATE RECEPTOR"/>
    <property type="match status" value="1"/>
</dbReference>
<accession>A0A8S2K5X3</accession>
<dbReference type="InterPro" id="IPR001320">
    <property type="entry name" value="Iontro_rcpt_C"/>
</dbReference>
<dbReference type="GO" id="GO:0015276">
    <property type="term" value="F:ligand-gated monoatomic ion channel activity"/>
    <property type="evidence" value="ECO:0007669"/>
    <property type="project" value="InterPro"/>
</dbReference>
<dbReference type="AlphaFoldDB" id="A0A8S2K5X3"/>
<evidence type="ECO:0000256" key="5">
    <source>
        <dbReference type="ARBA" id="ARBA00023018"/>
    </source>
</evidence>
<evidence type="ECO:0000259" key="15">
    <source>
        <dbReference type="SMART" id="SM00079"/>
    </source>
</evidence>
<dbReference type="Gene3D" id="3.40.50.2300">
    <property type="match status" value="3"/>
</dbReference>
<dbReference type="EMBL" id="CAJNOK010008741">
    <property type="protein sequence ID" value="CAF1071709.1"/>
    <property type="molecule type" value="Genomic_DNA"/>
</dbReference>
<evidence type="ECO:0000256" key="9">
    <source>
        <dbReference type="ARBA" id="ARBA00023180"/>
    </source>
</evidence>
<dbReference type="SMART" id="SM00079">
    <property type="entry name" value="PBPe"/>
    <property type="match status" value="1"/>
</dbReference>
<keyword evidence="2" id="KW-0813">Transport</keyword>
<protein>
    <recommendedName>
        <fullName evidence="15">Ionotropic glutamate receptor C-terminal domain-containing protein</fullName>
    </recommendedName>
</protein>
<evidence type="ECO:0000313" key="18">
    <source>
        <dbReference type="Proteomes" id="UP000682733"/>
    </source>
</evidence>
<dbReference type="InterPro" id="IPR015683">
    <property type="entry name" value="Ionotropic_Glu_rcpt"/>
</dbReference>
<evidence type="ECO:0000256" key="6">
    <source>
        <dbReference type="ARBA" id="ARBA00023065"/>
    </source>
</evidence>
<feature type="transmembrane region" description="Helical" evidence="14">
    <location>
        <begin position="553"/>
        <end position="571"/>
    </location>
</feature>
<keyword evidence="8" id="KW-0675">Receptor</keyword>
<keyword evidence="12" id="KW-0407">Ion channel</keyword>
<evidence type="ECO:0000256" key="14">
    <source>
        <dbReference type="SAM" id="Phobius"/>
    </source>
</evidence>
<keyword evidence="3 14" id="KW-0812">Transmembrane</keyword>
<dbReference type="InterPro" id="IPR001828">
    <property type="entry name" value="ANF_lig-bd_rcpt"/>
</dbReference>
<evidence type="ECO:0000256" key="4">
    <source>
        <dbReference type="ARBA" id="ARBA00022989"/>
    </source>
</evidence>
<dbReference type="GO" id="GO:0045211">
    <property type="term" value="C:postsynaptic membrane"/>
    <property type="evidence" value="ECO:0007669"/>
    <property type="project" value="UniProtKB-SubCell"/>
</dbReference>
<dbReference type="SUPFAM" id="SSF53822">
    <property type="entry name" value="Periplasmic binding protein-like I"/>
    <property type="match status" value="1"/>
</dbReference>
<keyword evidence="10" id="KW-0628">Postsynaptic cell membrane</keyword>
<keyword evidence="6" id="KW-0406">Ion transport</keyword>
<feature type="transmembrane region" description="Helical" evidence="14">
    <location>
        <begin position="618"/>
        <end position="641"/>
    </location>
</feature>
<keyword evidence="9" id="KW-0325">Glycoprotein</keyword>
<feature type="domain" description="Ionotropic glutamate receptor C-terminal" evidence="15">
    <location>
        <begin position="440"/>
        <end position="775"/>
    </location>
</feature>
<evidence type="ECO:0000313" key="17">
    <source>
        <dbReference type="EMBL" id="CAF3835987.1"/>
    </source>
</evidence>
<evidence type="ECO:0000313" key="16">
    <source>
        <dbReference type="EMBL" id="CAF1071709.1"/>
    </source>
</evidence>
<feature type="transmembrane region" description="Helical" evidence="14">
    <location>
        <begin position="796"/>
        <end position="817"/>
    </location>
</feature>
<dbReference type="Pfam" id="PF10613">
    <property type="entry name" value="Lig_chan-Glu_bd"/>
    <property type="match status" value="1"/>
</dbReference>
<proteinExistence type="predicted"/>
<comment type="caution">
    <text evidence="17">The sequence shown here is derived from an EMBL/GenBank/DDBJ whole genome shotgun (WGS) entry which is preliminary data.</text>
</comment>
<dbReference type="Proteomes" id="UP000682733">
    <property type="component" value="Unassembled WGS sequence"/>
</dbReference>
<keyword evidence="7 14" id="KW-0472">Membrane</keyword>
<evidence type="ECO:0000256" key="2">
    <source>
        <dbReference type="ARBA" id="ARBA00022448"/>
    </source>
</evidence>
<dbReference type="Pfam" id="PF01094">
    <property type="entry name" value="ANF_receptor"/>
    <property type="match status" value="1"/>
</dbReference>
<dbReference type="EMBL" id="CAJOBA010008756">
    <property type="protein sequence ID" value="CAF3835987.1"/>
    <property type="molecule type" value="Genomic_DNA"/>
</dbReference>
<organism evidence="17 18">
    <name type="scientific">Didymodactylos carnosus</name>
    <dbReference type="NCBI Taxonomy" id="1234261"/>
    <lineage>
        <taxon>Eukaryota</taxon>
        <taxon>Metazoa</taxon>
        <taxon>Spiralia</taxon>
        <taxon>Gnathifera</taxon>
        <taxon>Rotifera</taxon>
        <taxon>Eurotatoria</taxon>
        <taxon>Bdelloidea</taxon>
        <taxon>Philodinida</taxon>
        <taxon>Philodinidae</taxon>
        <taxon>Didymodactylos</taxon>
    </lineage>
</organism>
<dbReference type="InterPro" id="IPR028082">
    <property type="entry name" value="Peripla_BP_I"/>
</dbReference>
<evidence type="ECO:0000256" key="11">
    <source>
        <dbReference type="ARBA" id="ARBA00023286"/>
    </source>
</evidence>
<dbReference type="SUPFAM" id="SSF81324">
    <property type="entry name" value="Voltage-gated potassium channels"/>
    <property type="match status" value="1"/>
</dbReference>
<reference evidence="17" key="1">
    <citation type="submission" date="2021-02" db="EMBL/GenBank/DDBJ databases">
        <authorList>
            <person name="Nowell W R."/>
        </authorList>
    </citation>
    <scope>NUCLEOTIDE SEQUENCE</scope>
</reference>
<evidence type="ECO:0000256" key="3">
    <source>
        <dbReference type="ARBA" id="ARBA00022692"/>
    </source>
</evidence>
<evidence type="ECO:0000256" key="10">
    <source>
        <dbReference type="ARBA" id="ARBA00023257"/>
    </source>
</evidence>
<name>A0A8S2K5X3_9BILA</name>
<dbReference type="InterPro" id="IPR019594">
    <property type="entry name" value="Glu/Gly-bd"/>
</dbReference>
<keyword evidence="4 14" id="KW-1133">Transmembrane helix</keyword>
<dbReference type="Gene3D" id="3.40.190.10">
    <property type="entry name" value="Periplasmic binding protein-like II"/>
    <property type="match status" value="2"/>
</dbReference>